<feature type="domain" description="C-type lysozyme inhibitor" evidence="6">
    <location>
        <begin position="57"/>
        <end position="128"/>
    </location>
</feature>
<feature type="chain" id="PRO_5046444552" evidence="5">
    <location>
        <begin position="22"/>
        <end position="140"/>
    </location>
</feature>
<evidence type="ECO:0000256" key="3">
    <source>
        <dbReference type="ARBA" id="ARBA00023139"/>
    </source>
</evidence>
<organism evidence="7 8">
    <name type="scientific">Thioclava electrotropha</name>
    <dbReference type="NCBI Taxonomy" id="1549850"/>
    <lineage>
        <taxon>Bacteria</taxon>
        <taxon>Pseudomonadati</taxon>
        <taxon>Pseudomonadota</taxon>
        <taxon>Alphaproteobacteria</taxon>
        <taxon>Rhodobacterales</taxon>
        <taxon>Paracoccaceae</taxon>
        <taxon>Thioclava</taxon>
    </lineage>
</organism>
<reference evidence="7 8" key="1">
    <citation type="submission" date="2020-05" db="EMBL/GenBank/DDBJ databases">
        <title>Thioclava electrotropha strain Elox9 finished genome.</title>
        <authorList>
            <person name="Rowe A.R."/>
            <person name="Wilbanks E.G."/>
        </authorList>
    </citation>
    <scope>NUCLEOTIDE SEQUENCE [LARGE SCALE GENOMIC DNA]</scope>
    <source>
        <strain evidence="7 8">Elox9</strain>
    </source>
</reference>
<evidence type="ECO:0000256" key="1">
    <source>
        <dbReference type="ARBA" id="ARBA00022729"/>
    </source>
</evidence>
<dbReference type="RefSeq" id="WP_083074749.1">
    <property type="nucleotide sequence ID" value="NZ_CP053562.1"/>
</dbReference>
<dbReference type="SUPFAM" id="SSF141488">
    <property type="entry name" value="YdhA-like"/>
    <property type="match status" value="1"/>
</dbReference>
<dbReference type="InterPro" id="IPR018660">
    <property type="entry name" value="MliC"/>
</dbReference>
<evidence type="ECO:0000313" key="8">
    <source>
        <dbReference type="Proteomes" id="UP000192422"/>
    </source>
</evidence>
<dbReference type="Gene3D" id="2.40.128.200">
    <property type="match status" value="1"/>
</dbReference>
<dbReference type="Pfam" id="PF09864">
    <property type="entry name" value="MliC"/>
    <property type="match status" value="1"/>
</dbReference>
<evidence type="ECO:0000259" key="6">
    <source>
        <dbReference type="Pfam" id="PF09864"/>
    </source>
</evidence>
<gene>
    <name evidence="7" type="ORF">AKL02_006180</name>
</gene>
<accession>A0ABX6YRP6</accession>
<proteinExistence type="predicted"/>
<sequence>MRRALFGAALACVALAGPVAAQDAAQGTAPDDGSVKRLEPLNPIVGDGPPAVVNATYHCERGAEVHAAYLNDTDPQRVVVFLQGRQVVMSHIRSADGAKYAEDGEGEAGYVWWTRGAQAMLDWIAEDGEVQPLLRACRQE</sequence>
<evidence type="ECO:0000256" key="5">
    <source>
        <dbReference type="SAM" id="SignalP"/>
    </source>
</evidence>
<keyword evidence="8" id="KW-1185">Reference proteome</keyword>
<dbReference type="Proteomes" id="UP000192422">
    <property type="component" value="Chromosome"/>
</dbReference>
<protein>
    <submittedName>
        <fullName evidence="7">MliC family protein</fullName>
    </submittedName>
</protein>
<feature type="signal peptide" evidence="5">
    <location>
        <begin position="1"/>
        <end position="21"/>
    </location>
</feature>
<keyword evidence="4" id="KW-0449">Lipoprotein</keyword>
<dbReference type="InterPro" id="IPR036328">
    <property type="entry name" value="MliC_sf"/>
</dbReference>
<evidence type="ECO:0000256" key="4">
    <source>
        <dbReference type="ARBA" id="ARBA00023288"/>
    </source>
</evidence>
<keyword evidence="1 5" id="KW-0732">Signal</keyword>
<evidence type="ECO:0000256" key="2">
    <source>
        <dbReference type="ARBA" id="ARBA00023136"/>
    </source>
</evidence>
<evidence type="ECO:0000313" key="7">
    <source>
        <dbReference type="EMBL" id="QPZ90522.1"/>
    </source>
</evidence>
<keyword evidence="3" id="KW-0564">Palmitate</keyword>
<keyword evidence="2" id="KW-0472">Membrane</keyword>
<name>A0ABX6YRP6_9RHOB</name>
<dbReference type="EMBL" id="CP053562">
    <property type="protein sequence ID" value="QPZ90522.1"/>
    <property type="molecule type" value="Genomic_DNA"/>
</dbReference>